<comment type="caution">
    <text evidence="1">The sequence shown here is derived from an EMBL/GenBank/DDBJ whole genome shotgun (WGS) entry which is preliminary data.</text>
</comment>
<gene>
    <name evidence="1" type="ORF">HNQ01_001550</name>
</gene>
<dbReference type="Proteomes" id="UP001516061">
    <property type="component" value="Unassembled WGS sequence"/>
</dbReference>
<evidence type="ECO:0000313" key="2">
    <source>
        <dbReference type="Proteomes" id="UP001516061"/>
    </source>
</evidence>
<sequence>MIAGLLTGTLLFLVIALTGPALWQMLHPGPVGDGAATVATRDLPWQIETLEDGGTRVFGVRPGQDTIASIASTWPAETADMKVALVRDPQGRLTLEAYLENVRAGFVQGRVVLTGQADDATLRRWESRASAREPQPSGSYRLTLRAEDEAQARGATLVALAFLPAARIDEAAATERFGAPAERIAGPDGMVNLLYPARGLSISLDPQGRGKPVLQYVAPRDFATRLRAPLLQAPRPGA</sequence>
<reference evidence="1 2" key="1">
    <citation type="submission" date="2020-05" db="EMBL/GenBank/DDBJ databases">
        <title>Genomic Encyclopedia of Type Strains, Phase IV (KMG-V): Genome sequencing to study the core and pangenomes of soil and plant-associated prokaryotes.</title>
        <authorList>
            <person name="Whitman W."/>
        </authorList>
    </citation>
    <scope>NUCLEOTIDE SEQUENCE [LARGE SCALE GENOMIC DNA]</scope>
    <source>
        <strain evidence="1 2">C29</strain>
    </source>
</reference>
<evidence type="ECO:0000313" key="1">
    <source>
        <dbReference type="EMBL" id="NRT55820.1"/>
    </source>
</evidence>
<dbReference type="RefSeq" id="WP_173804788.1">
    <property type="nucleotide sequence ID" value="NZ_JABSNM010000005.1"/>
</dbReference>
<organism evidence="1 2">
    <name type="scientific">Sphaerotilus uruguayifluvii</name>
    <dbReference type="NCBI Taxonomy" id="2735897"/>
    <lineage>
        <taxon>Bacteria</taxon>
        <taxon>Pseudomonadati</taxon>
        <taxon>Pseudomonadota</taxon>
        <taxon>Betaproteobacteria</taxon>
        <taxon>Burkholderiales</taxon>
        <taxon>Sphaerotilaceae</taxon>
        <taxon>Sphaerotilus</taxon>
    </lineage>
</organism>
<accession>A0ABX2G343</accession>
<proteinExistence type="predicted"/>
<keyword evidence="2" id="KW-1185">Reference proteome</keyword>
<name>A0ABX2G343_9BURK</name>
<protein>
    <submittedName>
        <fullName evidence="1">Uncharacterized protein</fullName>
    </submittedName>
</protein>
<dbReference type="EMBL" id="JABSNM010000005">
    <property type="protein sequence ID" value="NRT55820.1"/>
    <property type="molecule type" value="Genomic_DNA"/>
</dbReference>